<gene>
    <name evidence="2" type="ORF">LSTR_LSTR009629</name>
</gene>
<dbReference type="PANTHER" id="PTHR24111">
    <property type="entry name" value="LEUCINE-RICH REPEAT-CONTAINING PROTEIN 34"/>
    <property type="match status" value="1"/>
</dbReference>
<reference evidence="2 3" key="1">
    <citation type="journal article" date="2017" name="Gigascience">
        <title>Genome sequence of the small brown planthopper, Laodelphax striatellus.</title>
        <authorList>
            <person name="Zhu J."/>
            <person name="Jiang F."/>
            <person name="Wang X."/>
            <person name="Yang P."/>
            <person name="Bao Y."/>
            <person name="Zhao W."/>
            <person name="Wang W."/>
            <person name="Lu H."/>
            <person name="Wang Q."/>
            <person name="Cui N."/>
            <person name="Li J."/>
            <person name="Chen X."/>
            <person name="Luo L."/>
            <person name="Yu J."/>
            <person name="Kang L."/>
            <person name="Cui F."/>
        </authorList>
    </citation>
    <scope>NUCLEOTIDE SEQUENCE [LARGE SCALE GENOMIC DNA]</scope>
    <source>
        <strain evidence="2">Lst14</strain>
    </source>
</reference>
<dbReference type="AlphaFoldDB" id="A0A482WNB6"/>
<dbReference type="EMBL" id="QKKF02029694">
    <property type="protein sequence ID" value="RZF35037.1"/>
    <property type="molecule type" value="Genomic_DNA"/>
</dbReference>
<dbReference type="SMR" id="A0A482WNB6"/>
<dbReference type="InterPro" id="IPR052201">
    <property type="entry name" value="LRR-containing_regulator"/>
</dbReference>
<accession>A0A482WNB6</accession>
<comment type="caution">
    <text evidence="2">The sequence shown here is derived from an EMBL/GenBank/DDBJ whole genome shotgun (WGS) entry which is preliminary data.</text>
</comment>
<dbReference type="Pfam" id="PF13516">
    <property type="entry name" value="LRR_6"/>
    <property type="match status" value="6"/>
</dbReference>
<proteinExistence type="predicted"/>
<dbReference type="SUPFAM" id="SSF52047">
    <property type="entry name" value="RNI-like"/>
    <property type="match status" value="1"/>
</dbReference>
<dbReference type="OrthoDB" id="7563424at2759"/>
<dbReference type="SMART" id="SM00368">
    <property type="entry name" value="LRR_RI"/>
    <property type="match status" value="7"/>
</dbReference>
<dbReference type="PANTHER" id="PTHR24111:SF0">
    <property type="entry name" value="LEUCINE-RICH REPEAT-CONTAINING PROTEIN"/>
    <property type="match status" value="1"/>
</dbReference>
<protein>
    <recommendedName>
        <fullName evidence="4">Leucine-rich repeat-containing protein 34</fullName>
    </recommendedName>
</protein>
<dbReference type="InterPro" id="IPR032675">
    <property type="entry name" value="LRR_dom_sf"/>
</dbReference>
<evidence type="ECO:0000313" key="3">
    <source>
        <dbReference type="Proteomes" id="UP000291343"/>
    </source>
</evidence>
<organism evidence="2 3">
    <name type="scientific">Laodelphax striatellus</name>
    <name type="common">Small brown planthopper</name>
    <name type="synonym">Delphax striatella</name>
    <dbReference type="NCBI Taxonomy" id="195883"/>
    <lineage>
        <taxon>Eukaryota</taxon>
        <taxon>Metazoa</taxon>
        <taxon>Ecdysozoa</taxon>
        <taxon>Arthropoda</taxon>
        <taxon>Hexapoda</taxon>
        <taxon>Insecta</taxon>
        <taxon>Pterygota</taxon>
        <taxon>Neoptera</taxon>
        <taxon>Paraneoptera</taxon>
        <taxon>Hemiptera</taxon>
        <taxon>Auchenorrhyncha</taxon>
        <taxon>Fulgoroidea</taxon>
        <taxon>Delphacidae</taxon>
        <taxon>Criomorphinae</taxon>
        <taxon>Laodelphax</taxon>
    </lineage>
</organism>
<name>A0A482WNB6_LAOST</name>
<dbReference type="Proteomes" id="UP000291343">
    <property type="component" value="Unassembled WGS sequence"/>
</dbReference>
<dbReference type="STRING" id="195883.A0A482WNB6"/>
<keyword evidence="3" id="KW-1185">Reference proteome</keyword>
<keyword evidence="1" id="KW-0677">Repeat</keyword>
<dbReference type="Gene3D" id="3.80.10.10">
    <property type="entry name" value="Ribonuclease Inhibitor"/>
    <property type="match status" value="3"/>
</dbReference>
<evidence type="ECO:0000256" key="1">
    <source>
        <dbReference type="ARBA" id="ARBA00022737"/>
    </source>
</evidence>
<evidence type="ECO:0000313" key="2">
    <source>
        <dbReference type="EMBL" id="RZF35037.1"/>
    </source>
</evidence>
<sequence length="422" mass="48394">MYNITELFIECMYERNVDRTINLILHGHKLERNNRNRILSTDVELICNHLRNKSNIVALQLCYNSIGDEGATKLAEFLKDCRSIKYLDLRMNGIGAEGVKSFLDVAEYLTIKSLNLAGNKIGKQGGIYISELIKVNEELQHIDLAETDQTSTSIAYLLSAINEKSTLKNFNLSRVVPHPGKEFDVDNFIDLLSRVLSMNSTLCELHLQKIHLTCHQMDQLCDGLRWMRSLEMLDLSSNLIGDEGSKYLSEYLIKKPPLKALNLSHNRIANRGADSLSRSLLYSDVKYLDLSFNQIKDGGIQFLLFSIPKYENKRLKLLFLRGNEIKNQETLAVLQTLIESKIINSETCDLMVYQAPGDQTLSLAHNQTVDIFREEYYSVSKEYDNFKQRSIREKNARKHMHFVSSWPMPLSIIPEFGTPFLD</sequence>
<dbReference type="InParanoid" id="A0A482WNB6"/>
<dbReference type="InterPro" id="IPR001611">
    <property type="entry name" value="Leu-rich_rpt"/>
</dbReference>
<evidence type="ECO:0008006" key="4">
    <source>
        <dbReference type="Google" id="ProtNLM"/>
    </source>
</evidence>